<dbReference type="SUPFAM" id="SSF52518">
    <property type="entry name" value="Thiamin diphosphate-binding fold (THDP-binding)"/>
    <property type="match status" value="2"/>
</dbReference>
<dbReference type="CDD" id="cd02007">
    <property type="entry name" value="TPP_DXS"/>
    <property type="match status" value="1"/>
</dbReference>
<evidence type="ECO:0000256" key="4">
    <source>
        <dbReference type="ARBA" id="ARBA00022679"/>
    </source>
</evidence>
<comment type="similarity">
    <text evidence="2 10">Belongs to the transketolase family. DXPS subfamily.</text>
</comment>
<proteinExistence type="inferred from homology"/>
<dbReference type="NCBIfam" id="NF003933">
    <property type="entry name" value="PRK05444.2-2"/>
    <property type="match status" value="1"/>
</dbReference>
<keyword evidence="9 10" id="KW-0414">Isoprene biosynthesis</keyword>
<feature type="binding site" evidence="10">
    <location>
        <position position="178"/>
    </location>
    <ligand>
        <name>thiamine diphosphate</name>
        <dbReference type="ChEBI" id="CHEBI:58937"/>
    </ligand>
</feature>
<comment type="cofactor">
    <cofactor evidence="10">
        <name>Mg(2+)</name>
        <dbReference type="ChEBI" id="CHEBI:18420"/>
    </cofactor>
    <text evidence="10">Binds 1 Mg(2+) ion per subunit.</text>
</comment>
<gene>
    <name evidence="10" type="primary">dxs</name>
    <name evidence="12" type="ORF">I6G64_00960</name>
</gene>
<keyword evidence="6 10" id="KW-0460">Magnesium</keyword>
<protein>
    <recommendedName>
        <fullName evidence="10">1-deoxy-D-xylulose-5-phosphate synthase</fullName>
        <ecNumber evidence="10">2.2.1.7</ecNumber>
    </recommendedName>
    <alternativeName>
        <fullName evidence="10">1-deoxyxylulose-5-phosphate synthase</fullName>
        <shortName evidence="10">DXP synthase</shortName>
        <shortName evidence="10">DXPS</shortName>
    </alternativeName>
</protein>
<feature type="binding site" evidence="10">
    <location>
        <position position="76"/>
    </location>
    <ligand>
        <name>thiamine diphosphate</name>
        <dbReference type="ChEBI" id="CHEBI:58937"/>
    </ligand>
</feature>
<dbReference type="InterPro" id="IPR029061">
    <property type="entry name" value="THDP-binding"/>
</dbReference>
<comment type="function">
    <text evidence="10">Catalyzes the acyloin condensation reaction between C atoms 2 and 3 of pyruvate and glyceraldehyde 3-phosphate to yield 1-deoxy-D-xylulose-5-phosphate (DXP).</text>
</comment>
<evidence type="ECO:0000256" key="6">
    <source>
        <dbReference type="ARBA" id="ARBA00022842"/>
    </source>
</evidence>
<dbReference type="GO" id="GO:0008661">
    <property type="term" value="F:1-deoxy-D-xylulose-5-phosphate synthase activity"/>
    <property type="evidence" value="ECO:0007669"/>
    <property type="project" value="UniProtKB-EC"/>
</dbReference>
<dbReference type="Proteomes" id="UP000594967">
    <property type="component" value="Chromosome"/>
</dbReference>
<dbReference type="EC" id="2.2.1.7" evidence="10"/>
<dbReference type="PANTHER" id="PTHR43322">
    <property type="entry name" value="1-D-DEOXYXYLULOSE 5-PHOSPHATE SYNTHASE-RELATED"/>
    <property type="match status" value="1"/>
</dbReference>
<keyword evidence="5 10" id="KW-0479">Metal-binding</keyword>
<keyword evidence="4 10" id="KW-0808">Transferase</keyword>
<dbReference type="InterPro" id="IPR009014">
    <property type="entry name" value="Transketo_C/PFOR_II"/>
</dbReference>
<dbReference type="InterPro" id="IPR005475">
    <property type="entry name" value="Transketolase-like_Pyr-bd"/>
</dbReference>
<sequence length="614" mass="66100">MAMDTLLELINFPIDLRKLTREQLAQAAHELRMFLLSSIAKSGGHLASNLGVVELTLALHYVFDTPNDRIVWDVGHQCYPHKAITGRRGQMSNLRQKGGISGFPRRDESPYDSFGTAHSSTSISAALGMAHAARLQRQARRCIAVIGDGALSAGLAFEAMNNATLDPNLPLLVILNDNDMSISPSVGALKQHLVALQGGESASLFSTLGFDYSGPVDGHDLATLIPALERVRDRHGVQLLHVITRKGQGFSHAEADPVNYHAPAKFCPQAGILPTPAGKLSYTRVFSDWLCDEAERDVRVVGITPAMREGSGLVAFQQRFPDRYFDVGIAEQHAVTFAGGLAAEGMRPVVAIYSTFLQRGYDQLIHDVAIQKLPVTFAIDRAGVVGADGATHMGMFDLAYLRCIPNLLLMCPADENECRQMLHTALNHHGPAAVRYPRGSGPGVLPQREMATLPLGKAQVRRIGRRIAILAFGSMVAPALEAGVRLDATVVNMRFVKPLDVGLLQRLARTHETLVTVEEGCIAGGAGSACLECLSATGIAVNSLLLGFPDNFVEHGEPAELLATCGLDADGIENAIVSFVTPPVAKFVADVGSFTDESEAFLHENTRVYRGERP</sequence>
<feature type="binding site" evidence="10">
    <location>
        <position position="250"/>
    </location>
    <ligand>
        <name>thiamine diphosphate</name>
        <dbReference type="ChEBI" id="CHEBI:58937"/>
    </ligand>
</feature>
<dbReference type="RefSeq" id="WP_183044543.1">
    <property type="nucleotide sequence ID" value="NZ_CAMITG010000002.1"/>
</dbReference>
<dbReference type="Pfam" id="PF02779">
    <property type="entry name" value="Transket_pyr"/>
    <property type="match status" value="1"/>
</dbReference>
<dbReference type="SUPFAM" id="SSF52922">
    <property type="entry name" value="TK C-terminal domain-like"/>
    <property type="match status" value="1"/>
</dbReference>
<accession>A0A7T2ST92</accession>
<feature type="binding site" evidence="10">
    <location>
        <position position="178"/>
    </location>
    <ligand>
        <name>Mg(2+)</name>
        <dbReference type="ChEBI" id="CHEBI:18420"/>
    </ligand>
</feature>
<keyword evidence="13" id="KW-1185">Reference proteome</keyword>
<dbReference type="SMART" id="SM00861">
    <property type="entry name" value="Transket_pyr"/>
    <property type="match status" value="1"/>
</dbReference>
<dbReference type="Pfam" id="PF13292">
    <property type="entry name" value="DXP_synthase_N"/>
    <property type="match status" value="2"/>
</dbReference>
<dbReference type="EMBL" id="CP065673">
    <property type="protein sequence ID" value="QPS21037.1"/>
    <property type="molecule type" value="Genomic_DNA"/>
</dbReference>
<feature type="binding site" evidence="10">
    <location>
        <begin position="117"/>
        <end position="119"/>
    </location>
    <ligand>
        <name>thiamine diphosphate</name>
        <dbReference type="ChEBI" id="CHEBI:58937"/>
    </ligand>
</feature>
<evidence type="ECO:0000313" key="13">
    <source>
        <dbReference type="Proteomes" id="UP000594967"/>
    </source>
</evidence>
<dbReference type="InterPro" id="IPR005477">
    <property type="entry name" value="Dxylulose-5-P_synthase"/>
</dbReference>
<dbReference type="Gene3D" id="3.40.50.970">
    <property type="match status" value="2"/>
</dbReference>
<dbReference type="PANTHER" id="PTHR43322:SF5">
    <property type="entry name" value="1-DEOXY-D-XYLULOSE-5-PHOSPHATE SYNTHASE, CHLOROPLASTIC"/>
    <property type="match status" value="1"/>
</dbReference>
<evidence type="ECO:0000256" key="3">
    <source>
        <dbReference type="ARBA" id="ARBA00011738"/>
    </source>
</evidence>
<evidence type="ECO:0000313" key="12">
    <source>
        <dbReference type="EMBL" id="QPS21037.1"/>
    </source>
</evidence>
<dbReference type="InterPro" id="IPR049557">
    <property type="entry name" value="Transketolase_CS"/>
</dbReference>
<comment type="subunit">
    <text evidence="3 10">Homodimer.</text>
</comment>
<comment type="pathway">
    <text evidence="1 10">Metabolic intermediate biosynthesis; 1-deoxy-D-xylulose 5-phosphate biosynthesis; 1-deoxy-D-xylulose 5-phosphate from D-glyceraldehyde 3-phosphate and pyruvate: step 1/1.</text>
</comment>
<feature type="binding site" evidence="10">
    <location>
        <begin position="149"/>
        <end position="150"/>
    </location>
    <ligand>
        <name>thiamine diphosphate</name>
        <dbReference type="ChEBI" id="CHEBI:58937"/>
    </ligand>
</feature>
<dbReference type="PROSITE" id="PS00801">
    <property type="entry name" value="TRANSKETOLASE_1"/>
    <property type="match status" value="1"/>
</dbReference>
<dbReference type="InterPro" id="IPR020826">
    <property type="entry name" value="Transketolase_BS"/>
</dbReference>
<dbReference type="Gene3D" id="3.40.50.920">
    <property type="match status" value="1"/>
</dbReference>
<dbReference type="HAMAP" id="MF_00315">
    <property type="entry name" value="DXP_synth"/>
    <property type="match status" value="1"/>
</dbReference>
<keyword evidence="7 10" id="KW-0784">Thiamine biosynthesis</keyword>
<feature type="domain" description="Transketolase-like pyrimidine-binding" evidence="11">
    <location>
        <begin position="280"/>
        <end position="444"/>
    </location>
</feature>
<evidence type="ECO:0000256" key="5">
    <source>
        <dbReference type="ARBA" id="ARBA00022723"/>
    </source>
</evidence>
<evidence type="ECO:0000256" key="2">
    <source>
        <dbReference type="ARBA" id="ARBA00011081"/>
    </source>
</evidence>
<evidence type="ECO:0000256" key="10">
    <source>
        <dbReference type="HAMAP-Rule" id="MF_00315"/>
    </source>
</evidence>
<dbReference type="CDD" id="cd07033">
    <property type="entry name" value="TPP_PYR_DXS_TK_like"/>
    <property type="match status" value="1"/>
</dbReference>
<evidence type="ECO:0000256" key="7">
    <source>
        <dbReference type="ARBA" id="ARBA00022977"/>
    </source>
</evidence>
<keyword evidence="8 10" id="KW-0786">Thiamine pyrophosphate</keyword>
<evidence type="ECO:0000256" key="8">
    <source>
        <dbReference type="ARBA" id="ARBA00023052"/>
    </source>
</evidence>
<evidence type="ECO:0000256" key="1">
    <source>
        <dbReference type="ARBA" id="ARBA00004980"/>
    </source>
</evidence>
<dbReference type="PROSITE" id="PS00802">
    <property type="entry name" value="TRANSKETOLASE_2"/>
    <property type="match status" value="1"/>
</dbReference>
<dbReference type="NCBIfam" id="TIGR00204">
    <property type="entry name" value="dxs"/>
    <property type="match status" value="1"/>
</dbReference>
<organism evidence="12 13">
    <name type="scientific">Serratia plymuthica</name>
    <dbReference type="NCBI Taxonomy" id="82996"/>
    <lineage>
        <taxon>Bacteria</taxon>
        <taxon>Pseudomonadati</taxon>
        <taxon>Pseudomonadota</taxon>
        <taxon>Gammaproteobacteria</taxon>
        <taxon>Enterobacterales</taxon>
        <taxon>Yersiniaceae</taxon>
        <taxon>Serratia</taxon>
    </lineage>
</organism>
<feature type="binding site" evidence="10">
    <location>
        <position position="148"/>
    </location>
    <ligand>
        <name>Mg(2+)</name>
        <dbReference type="ChEBI" id="CHEBI:18420"/>
    </ligand>
</feature>
<reference evidence="12 13" key="1">
    <citation type="submission" date="2020-12" db="EMBL/GenBank/DDBJ databases">
        <title>FDA dAtabase for Regulatory Grade micrObial Sequences (FDA-ARGOS): Supporting development and validation of Infectious Disease Dx tests.</title>
        <authorList>
            <person name="Sproer C."/>
            <person name="Gronow S."/>
            <person name="Severitt S."/>
            <person name="Schroder I."/>
            <person name="Tallon L."/>
            <person name="Sadzewicz L."/>
            <person name="Zhao X."/>
            <person name="Boylan J."/>
            <person name="Ott S."/>
            <person name="Bowen H."/>
            <person name="Vavikolanu K."/>
            <person name="Mehta A."/>
            <person name="Aluvathingal J."/>
            <person name="Nadendla S."/>
            <person name="Lowell S."/>
            <person name="Myers T."/>
            <person name="Yan Y."/>
            <person name="Sichtig H."/>
        </authorList>
    </citation>
    <scope>NUCLEOTIDE SEQUENCE [LARGE SCALE GENOMIC DNA]</scope>
    <source>
        <strain evidence="12 13">FDAARGOS_907</strain>
    </source>
</reference>
<comment type="catalytic activity">
    <reaction evidence="10">
        <text>D-glyceraldehyde 3-phosphate + pyruvate + H(+) = 1-deoxy-D-xylulose 5-phosphate + CO2</text>
        <dbReference type="Rhea" id="RHEA:12605"/>
        <dbReference type="ChEBI" id="CHEBI:15361"/>
        <dbReference type="ChEBI" id="CHEBI:15378"/>
        <dbReference type="ChEBI" id="CHEBI:16526"/>
        <dbReference type="ChEBI" id="CHEBI:57792"/>
        <dbReference type="ChEBI" id="CHEBI:59776"/>
        <dbReference type="EC" id="2.2.1.7"/>
    </reaction>
</comment>
<feature type="binding site" evidence="10">
    <location>
        <position position="331"/>
    </location>
    <ligand>
        <name>thiamine diphosphate</name>
        <dbReference type="ChEBI" id="CHEBI:58937"/>
    </ligand>
</feature>
<evidence type="ECO:0000259" key="11">
    <source>
        <dbReference type="SMART" id="SM00861"/>
    </source>
</evidence>
<evidence type="ECO:0000256" key="9">
    <source>
        <dbReference type="ARBA" id="ARBA00023229"/>
    </source>
</evidence>
<dbReference type="Pfam" id="PF02780">
    <property type="entry name" value="Transketolase_C"/>
    <property type="match status" value="1"/>
</dbReference>
<dbReference type="InterPro" id="IPR033248">
    <property type="entry name" value="Transketolase_C"/>
</dbReference>
<comment type="cofactor">
    <cofactor evidence="10">
        <name>thiamine diphosphate</name>
        <dbReference type="ChEBI" id="CHEBI:58937"/>
    </cofactor>
    <text evidence="10">Binds 1 thiamine pyrophosphate per subunit.</text>
</comment>
<name>A0A7T2ST92_SERPL</name>